<feature type="transmembrane region" description="Helical" evidence="1">
    <location>
        <begin position="182"/>
        <end position="201"/>
    </location>
</feature>
<organism evidence="2 3">
    <name type="scientific">Gemmata massiliana</name>
    <dbReference type="NCBI Taxonomy" id="1210884"/>
    <lineage>
        <taxon>Bacteria</taxon>
        <taxon>Pseudomonadati</taxon>
        <taxon>Planctomycetota</taxon>
        <taxon>Planctomycetia</taxon>
        <taxon>Gemmatales</taxon>
        <taxon>Gemmataceae</taxon>
        <taxon>Gemmata</taxon>
    </lineage>
</organism>
<dbReference type="Proteomes" id="UP000464178">
    <property type="component" value="Chromosome"/>
</dbReference>
<protein>
    <recommendedName>
        <fullName evidence="4">SH3b domain-containing protein</fullName>
    </recommendedName>
</protein>
<accession>A0A6P2CPY7</accession>
<evidence type="ECO:0000313" key="2">
    <source>
        <dbReference type="EMBL" id="VTR91011.1"/>
    </source>
</evidence>
<dbReference type="RefSeq" id="WP_162666068.1">
    <property type="nucleotide sequence ID" value="NZ_LR593886.1"/>
</dbReference>
<keyword evidence="1" id="KW-0472">Membrane</keyword>
<proteinExistence type="predicted"/>
<evidence type="ECO:0000313" key="3">
    <source>
        <dbReference type="Proteomes" id="UP000464178"/>
    </source>
</evidence>
<dbReference type="Gene3D" id="2.30.30.40">
    <property type="entry name" value="SH3 Domains"/>
    <property type="match status" value="1"/>
</dbReference>
<gene>
    <name evidence="2" type="ORF">SOIL9_67030</name>
</gene>
<dbReference type="KEGG" id="gms:SOIL9_67030"/>
<reference evidence="2 3" key="1">
    <citation type="submission" date="2019-05" db="EMBL/GenBank/DDBJ databases">
        <authorList>
            <consortium name="Science for Life Laboratories"/>
        </authorList>
    </citation>
    <scope>NUCLEOTIDE SEQUENCE [LARGE SCALE GENOMIC DNA]</scope>
    <source>
        <strain evidence="2">Soil9</strain>
    </source>
</reference>
<keyword evidence="1" id="KW-0812">Transmembrane</keyword>
<evidence type="ECO:0000256" key="1">
    <source>
        <dbReference type="SAM" id="Phobius"/>
    </source>
</evidence>
<name>A0A6P2CPY7_9BACT</name>
<dbReference type="EMBL" id="LR593886">
    <property type="protein sequence ID" value="VTR91011.1"/>
    <property type="molecule type" value="Genomic_DNA"/>
</dbReference>
<sequence>MNGLVAQMIPGSIIPGFVVALALLWASPARATSSTDTLVAAERAFAEGVELRSDADRAKVAFARAAAGYDELWAQGHHTAELALNRSRAHRLAGNLPRCIAALHDGLAVARFARPLQVELEDARSRVLYPIEGELAGHGRPRPARTVSTRMSPADAWALAGFAWLLACGGVVRCVMTRNALWLAFTAFWVAALGLLTVLWVQDADQRVQESQPLLVVTDEVYLRKGNATEYPARIEPALPKGAEVRELARRGGWVQVQLPGGMAGWLPETSVIPCGG</sequence>
<evidence type="ECO:0008006" key="4">
    <source>
        <dbReference type="Google" id="ProtNLM"/>
    </source>
</evidence>
<feature type="transmembrane region" description="Helical" evidence="1">
    <location>
        <begin position="156"/>
        <end position="175"/>
    </location>
</feature>
<keyword evidence="1" id="KW-1133">Transmembrane helix</keyword>
<keyword evidence="3" id="KW-1185">Reference proteome</keyword>
<dbReference type="AlphaFoldDB" id="A0A6P2CPY7"/>